<evidence type="ECO:0000256" key="1">
    <source>
        <dbReference type="SAM" id="MobiDB-lite"/>
    </source>
</evidence>
<reference evidence="2 3" key="1">
    <citation type="journal article" date="2012" name="Science">
        <title>The Paleozoic origin of enzymatic lignin decomposition reconstructed from 31 fungal genomes.</title>
        <authorList>
            <person name="Floudas D."/>
            <person name="Binder M."/>
            <person name="Riley R."/>
            <person name="Barry K."/>
            <person name="Blanchette R.A."/>
            <person name="Henrissat B."/>
            <person name="Martinez A.T."/>
            <person name="Otillar R."/>
            <person name="Spatafora J.W."/>
            <person name="Yadav J.S."/>
            <person name="Aerts A."/>
            <person name="Benoit I."/>
            <person name="Boyd A."/>
            <person name="Carlson A."/>
            <person name="Copeland A."/>
            <person name="Coutinho P.M."/>
            <person name="de Vries R.P."/>
            <person name="Ferreira P."/>
            <person name="Findley K."/>
            <person name="Foster B."/>
            <person name="Gaskell J."/>
            <person name="Glotzer D."/>
            <person name="Gorecki P."/>
            <person name="Heitman J."/>
            <person name="Hesse C."/>
            <person name="Hori C."/>
            <person name="Igarashi K."/>
            <person name="Jurgens J.A."/>
            <person name="Kallen N."/>
            <person name="Kersten P."/>
            <person name="Kohler A."/>
            <person name="Kuees U."/>
            <person name="Kumar T.K.A."/>
            <person name="Kuo A."/>
            <person name="LaButti K."/>
            <person name="Larrondo L.F."/>
            <person name="Lindquist E."/>
            <person name="Ling A."/>
            <person name="Lombard V."/>
            <person name="Lucas S."/>
            <person name="Lundell T."/>
            <person name="Martin R."/>
            <person name="McLaughlin D.J."/>
            <person name="Morgenstern I."/>
            <person name="Morin E."/>
            <person name="Murat C."/>
            <person name="Nagy L.G."/>
            <person name="Nolan M."/>
            <person name="Ohm R.A."/>
            <person name="Patyshakuliyeva A."/>
            <person name="Rokas A."/>
            <person name="Ruiz-Duenas F.J."/>
            <person name="Sabat G."/>
            <person name="Salamov A."/>
            <person name="Samejima M."/>
            <person name="Schmutz J."/>
            <person name="Slot J.C."/>
            <person name="St John F."/>
            <person name="Stenlid J."/>
            <person name="Sun H."/>
            <person name="Sun S."/>
            <person name="Syed K."/>
            <person name="Tsang A."/>
            <person name="Wiebenga A."/>
            <person name="Young D."/>
            <person name="Pisabarro A."/>
            <person name="Eastwood D.C."/>
            <person name="Martin F."/>
            <person name="Cullen D."/>
            <person name="Grigoriev I.V."/>
            <person name="Hibbett D.S."/>
        </authorList>
    </citation>
    <scope>NUCLEOTIDE SEQUENCE</scope>
    <source>
        <strain evidence="3">FP-58527</strain>
    </source>
</reference>
<proteinExistence type="predicted"/>
<dbReference type="InParanoid" id="S8EBN7"/>
<evidence type="ECO:0000313" key="2">
    <source>
        <dbReference type="EMBL" id="EPT02362.1"/>
    </source>
</evidence>
<organism evidence="2 3">
    <name type="scientific">Fomitopsis schrenkii</name>
    <name type="common">Brown rot fungus</name>
    <dbReference type="NCBI Taxonomy" id="2126942"/>
    <lineage>
        <taxon>Eukaryota</taxon>
        <taxon>Fungi</taxon>
        <taxon>Dikarya</taxon>
        <taxon>Basidiomycota</taxon>
        <taxon>Agaricomycotina</taxon>
        <taxon>Agaricomycetes</taxon>
        <taxon>Polyporales</taxon>
        <taxon>Fomitopsis</taxon>
    </lineage>
</organism>
<keyword evidence="3" id="KW-1185">Reference proteome</keyword>
<gene>
    <name evidence="2" type="ORF">FOMPIDRAFT_88969</name>
</gene>
<protein>
    <submittedName>
        <fullName evidence="2">Uncharacterized protein</fullName>
    </submittedName>
</protein>
<dbReference type="Proteomes" id="UP000015241">
    <property type="component" value="Unassembled WGS sequence"/>
</dbReference>
<feature type="region of interest" description="Disordered" evidence="1">
    <location>
        <begin position="124"/>
        <end position="153"/>
    </location>
</feature>
<name>S8EBN7_FOMSC</name>
<evidence type="ECO:0000313" key="3">
    <source>
        <dbReference type="Proteomes" id="UP000015241"/>
    </source>
</evidence>
<sequence length="153" mass="17144">MEALDPDGHVRIRLWLVQGSEVKDSCRDAFMNPDDTVQDFLHTLSTRYRIQEYDIDIWKPRDSTVTATDAGRVVLSRSPSLAEYGNDLSRFCANITGHDHRRIYLSDARSRSQKNPVYVVVVPKPPAPAVVPPPPPDHDDEEDDTSGAMLQSG</sequence>
<dbReference type="EMBL" id="KE504136">
    <property type="protein sequence ID" value="EPT02362.1"/>
    <property type="molecule type" value="Genomic_DNA"/>
</dbReference>
<dbReference type="AlphaFoldDB" id="S8EBN7"/>
<feature type="compositionally biased region" description="Pro residues" evidence="1">
    <location>
        <begin position="124"/>
        <end position="135"/>
    </location>
</feature>
<accession>S8EBN7</accession>
<dbReference type="HOGENOM" id="CLU_1713297_0_0_1"/>